<dbReference type="SUPFAM" id="SSF54427">
    <property type="entry name" value="NTF2-like"/>
    <property type="match status" value="1"/>
</dbReference>
<organism evidence="3 4">
    <name type="scientific">Nitratireductor thuwali</name>
    <dbReference type="NCBI Taxonomy" id="2267699"/>
    <lineage>
        <taxon>Bacteria</taxon>
        <taxon>Pseudomonadati</taxon>
        <taxon>Pseudomonadota</taxon>
        <taxon>Alphaproteobacteria</taxon>
        <taxon>Hyphomicrobiales</taxon>
        <taxon>Phyllobacteriaceae</taxon>
        <taxon>Nitratireductor</taxon>
    </lineage>
</organism>
<evidence type="ECO:0000256" key="2">
    <source>
        <dbReference type="ARBA" id="ARBA00023002"/>
    </source>
</evidence>
<keyword evidence="2 3" id="KW-0560">Oxidoreductase</keyword>
<gene>
    <name evidence="3" type="primary">bedC2</name>
    <name evidence="3" type="ORF">NTH_04514</name>
</gene>
<accession>A0ABY5MQ06</accession>
<dbReference type="Proteomes" id="UP001342418">
    <property type="component" value="Plasmid p1536_2"/>
</dbReference>
<dbReference type="PANTHER" id="PTHR41534:SF2">
    <property type="entry name" value="3-PHENYLPROPIONATE_CINNAMIC ACID DIOXYGENASE SUBUNIT BETA"/>
    <property type="match status" value="1"/>
</dbReference>
<protein>
    <submittedName>
        <fullName evidence="3">Benzene 1,2-dioxygenase subunit beta</fullName>
        <ecNumber evidence="3">1.14.12.3</ecNumber>
    </submittedName>
</protein>
<dbReference type="InterPro" id="IPR000391">
    <property type="entry name" value="Rng_hydr_dOase-bsu"/>
</dbReference>
<comment type="similarity">
    <text evidence="1">Belongs to the bacterial ring-hydroxylating dioxygenase beta subunit family.</text>
</comment>
<evidence type="ECO:0000313" key="4">
    <source>
        <dbReference type="Proteomes" id="UP001342418"/>
    </source>
</evidence>
<sequence length="173" mass="19981">MNGNEGNSPTEVSSVDRQSLVDFLSLEARYADEARYDEWDGLLESDMFYWVPAGDTEAPNPDTTVSVIADNRIRLKNRIAQLKTGLRLAQQPASPMRRQLSNFEFKALSENEFSIECNFALFEYRIQATREMTIWAGRYEYRLRRRGDSFGMFYKRVELTNASDPLPTLAFLI</sequence>
<keyword evidence="3" id="KW-0614">Plasmid</keyword>
<dbReference type="Pfam" id="PF00866">
    <property type="entry name" value="Ring_hydroxyl_B"/>
    <property type="match status" value="1"/>
</dbReference>
<geneLocation type="plasmid" evidence="3 4">
    <name>p1536_2</name>
</geneLocation>
<evidence type="ECO:0000313" key="3">
    <source>
        <dbReference type="EMBL" id="UUP19999.1"/>
    </source>
</evidence>
<evidence type="ECO:0000256" key="1">
    <source>
        <dbReference type="ARBA" id="ARBA00009570"/>
    </source>
</evidence>
<dbReference type="InterPro" id="IPR032710">
    <property type="entry name" value="NTF2-like_dom_sf"/>
</dbReference>
<dbReference type="PANTHER" id="PTHR41534">
    <property type="entry name" value="BLR3401 PROTEIN"/>
    <property type="match status" value="1"/>
</dbReference>
<dbReference type="EC" id="1.14.12.3" evidence="3"/>
<dbReference type="GO" id="GO:0018619">
    <property type="term" value="F:benzene 1,2-dioxygenase activity"/>
    <property type="evidence" value="ECO:0007669"/>
    <property type="project" value="UniProtKB-EC"/>
</dbReference>
<dbReference type="RefSeq" id="WP_338532391.1">
    <property type="nucleotide sequence ID" value="NZ_CP030943.1"/>
</dbReference>
<dbReference type="Gene3D" id="3.10.450.50">
    <property type="match status" value="1"/>
</dbReference>
<name>A0ABY5MQ06_9HYPH</name>
<reference evidence="3 4" key="1">
    <citation type="submission" date="2018-07" db="EMBL/GenBank/DDBJ databases">
        <title>Genome sequence of Nitratireductor thuwali#1536.</title>
        <authorList>
            <person name="Michoud G."/>
            <person name="Merlino G."/>
            <person name="Sefrji F.O."/>
            <person name="Daffonchio D."/>
        </authorList>
    </citation>
    <scope>NUCLEOTIDE SEQUENCE [LARGE SCALE GENOMIC DNA]</scope>
    <source>
        <strain evidence="3 4">Nit1536</strain>
        <plasmid evidence="3 4">p1536_2</plasmid>
    </source>
</reference>
<proteinExistence type="inferred from homology"/>
<keyword evidence="4" id="KW-1185">Reference proteome</keyword>
<dbReference type="EMBL" id="CP030943">
    <property type="protein sequence ID" value="UUP19999.1"/>
    <property type="molecule type" value="Genomic_DNA"/>
</dbReference>